<name>A0A7J6X7T6_THATH</name>
<comment type="caution">
    <text evidence="3">The sequence shown here is derived from an EMBL/GenBank/DDBJ whole genome shotgun (WGS) entry which is preliminary data.</text>
</comment>
<protein>
    <submittedName>
        <fullName evidence="3">Uncharacterized protein</fullName>
    </submittedName>
</protein>
<dbReference type="AlphaFoldDB" id="A0A7J6X7T6"/>
<reference evidence="3 4" key="1">
    <citation type="submission" date="2020-06" db="EMBL/GenBank/DDBJ databases">
        <title>Transcriptomic and genomic resources for Thalictrum thalictroides and T. hernandezii: Facilitating candidate gene discovery in an emerging model plant lineage.</title>
        <authorList>
            <person name="Arias T."/>
            <person name="Riano-Pachon D.M."/>
            <person name="Di Stilio V.S."/>
        </authorList>
    </citation>
    <scope>NUCLEOTIDE SEQUENCE [LARGE SCALE GENOMIC DNA]</scope>
    <source>
        <strain evidence="4">cv. WT478/WT964</strain>
        <tissue evidence="3">Leaves</tissue>
    </source>
</reference>
<dbReference type="Proteomes" id="UP000554482">
    <property type="component" value="Unassembled WGS sequence"/>
</dbReference>
<organism evidence="3 4">
    <name type="scientific">Thalictrum thalictroides</name>
    <name type="common">Rue-anemone</name>
    <name type="synonym">Anemone thalictroides</name>
    <dbReference type="NCBI Taxonomy" id="46969"/>
    <lineage>
        <taxon>Eukaryota</taxon>
        <taxon>Viridiplantae</taxon>
        <taxon>Streptophyta</taxon>
        <taxon>Embryophyta</taxon>
        <taxon>Tracheophyta</taxon>
        <taxon>Spermatophyta</taxon>
        <taxon>Magnoliopsida</taxon>
        <taxon>Ranunculales</taxon>
        <taxon>Ranunculaceae</taxon>
        <taxon>Thalictroideae</taxon>
        <taxon>Thalictrum</taxon>
    </lineage>
</organism>
<evidence type="ECO:0000313" key="4">
    <source>
        <dbReference type="Proteomes" id="UP000554482"/>
    </source>
</evidence>
<accession>A0A7J6X7T6</accession>
<keyword evidence="2" id="KW-0732">Signal</keyword>
<feature type="compositionally biased region" description="Polar residues" evidence="1">
    <location>
        <begin position="118"/>
        <end position="128"/>
    </location>
</feature>
<sequence>MLPFHLVRASVIILVVGGKPPADDYGRPFLQMFLGSNSKSNQTTRMKQLIGANIGVTWRKKKRLRRNWRLHPAVLSDLSNKKVMNSGSICNPSSNEIIKENVTGIGEVSSTQRKHGTSPVSNRAMQDSYSKVTKGDACQDDLFTRLLGNGGNDPIRQLENCTDTFQKLLELEQKQQKLTLYLVDKFGVMEL</sequence>
<feature type="signal peptide" evidence="2">
    <location>
        <begin position="1"/>
        <end position="18"/>
    </location>
</feature>
<dbReference type="EMBL" id="JABWDY010003761">
    <property type="protein sequence ID" value="KAF5205689.1"/>
    <property type="molecule type" value="Genomic_DNA"/>
</dbReference>
<evidence type="ECO:0000256" key="1">
    <source>
        <dbReference type="SAM" id="MobiDB-lite"/>
    </source>
</evidence>
<proteinExistence type="predicted"/>
<feature type="region of interest" description="Disordered" evidence="1">
    <location>
        <begin position="108"/>
        <end position="128"/>
    </location>
</feature>
<keyword evidence="4" id="KW-1185">Reference proteome</keyword>
<feature type="chain" id="PRO_5029702547" evidence="2">
    <location>
        <begin position="19"/>
        <end position="191"/>
    </location>
</feature>
<evidence type="ECO:0000256" key="2">
    <source>
        <dbReference type="SAM" id="SignalP"/>
    </source>
</evidence>
<gene>
    <name evidence="3" type="ORF">FRX31_004731</name>
</gene>
<evidence type="ECO:0000313" key="3">
    <source>
        <dbReference type="EMBL" id="KAF5205689.1"/>
    </source>
</evidence>